<accession>A0A146EZU3</accession>
<sequence>MLKNAQSEGFQGQGRESRIQRPNEVFVKPLCFFNLKTDAFNRFELFSGISAEVRTGKELSERQAERARGGANED</sequence>
<protein>
    <submittedName>
        <fullName evidence="2">Uncharacterized protein</fullName>
    </submittedName>
</protein>
<proteinExistence type="predicted"/>
<evidence type="ECO:0000256" key="1">
    <source>
        <dbReference type="SAM" id="MobiDB-lite"/>
    </source>
</evidence>
<gene>
    <name evidence="2" type="ORF">RIB2604_00400650</name>
</gene>
<name>A0A146EZU3_ASPKA</name>
<evidence type="ECO:0000313" key="3">
    <source>
        <dbReference type="Proteomes" id="UP000075230"/>
    </source>
</evidence>
<feature type="region of interest" description="Disordered" evidence="1">
    <location>
        <begin position="55"/>
        <end position="74"/>
    </location>
</feature>
<feature type="compositionally biased region" description="Basic and acidic residues" evidence="1">
    <location>
        <begin position="55"/>
        <end position="68"/>
    </location>
</feature>
<comment type="caution">
    <text evidence="2">The sequence shown here is derived from an EMBL/GenBank/DDBJ whole genome shotgun (WGS) entry which is preliminary data.</text>
</comment>
<dbReference type="Proteomes" id="UP000075230">
    <property type="component" value="Unassembled WGS sequence"/>
</dbReference>
<dbReference type="EMBL" id="BCWF01000004">
    <property type="protein sequence ID" value="GAT19133.1"/>
    <property type="molecule type" value="Genomic_DNA"/>
</dbReference>
<dbReference type="AlphaFoldDB" id="A0A146EZU3"/>
<reference evidence="2 3" key="1">
    <citation type="journal article" date="2016" name="DNA Res.">
        <title>Genome sequence of Aspergillus luchuensis NBRC 4314.</title>
        <authorList>
            <person name="Yamada O."/>
            <person name="Machida M."/>
            <person name="Hosoyama A."/>
            <person name="Goto M."/>
            <person name="Takahashi T."/>
            <person name="Futagami T."/>
            <person name="Yamagata Y."/>
            <person name="Takeuchi M."/>
            <person name="Kobayashi T."/>
            <person name="Koike H."/>
            <person name="Abe K."/>
            <person name="Asai K."/>
            <person name="Arita M."/>
            <person name="Fujita N."/>
            <person name="Fukuda K."/>
            <person name="Higa K."/>
            <person name="Horikawa H."/>
            <person name="Ishikawa T."/>
            <person name="Jinno K."/>
            <person name="Kato Y."/>
            <person name="Kirimura K."/>
            <person name="Mizutani O."/>
            <person name="Nakasone K."/>
            <person name="Sano M."/>
            <person name="Shiraishi Y."/>
            <person name="Tsukahara M."/>
            <person name="Gomi K."/>
        </authorList>
    </citation>
    <scope>NUCLEOTIDE SEQUENCE [LARGE SCALE GENOMIC DNA]</scope>
    <source>
        <strain evidence="2 3">RIB 2604</strain>
    </source>
</reference>
<evidence type="ECO:0000313" key="2">
    <source>
        <dbReference type="EMBL" id="GAT19133.1"/>
    </source>
</evidence>
<organism evidence="2 3">
    <name type="scientific">Aspergillus kawachii</name>
    <name type="common">White koji mold</name>
    <name type="synonym">Aspergillus awamori var. kawachi</name>
    <dbReference type="NCBI Taxonomy" id="1069201"/>
    <lineage>
        <taxon>Eukaryota</taxon>
        <taxon>Fungi</taxon>
        <taxon>Dikarya</taxon>
        <taxon>Ascomycota</taxon>
        <taxon>Pezizomycotina</taxon>
        <taxon>Eurotiomycetes</taxon>
        <taxon>Eurotiomycetidae</taxon>
        <taxon>Eurotiales</taxon>
        <taxon>Aspergillaceae</taxon>
        <taxon>Aspergillus</taxon>
        <taxon>Aspergillus subgen. Circumdati</taxon>
    </lineage>
</organism>
<reference evidence="3" key="2">
    <citation type="submission" date="2016-02" db="EMBL/GenBank/DDBJ databases">
        <title>Genome sequencing of Aspergillus luchuensis NBRC 4314.</title>
        <authorList>
            <person name="Yamada O."/>
        </authorList>
    </citation>
    <scope>NUCLEOTIDE SEQUENCE [LARGE SCALE GENOMIC DNA]</scope>
    <source>
        <strain evidence="3">RIB 2604</strain>
    </source>
</reference>